<proteinExistence type="predicted"/>
<evidence type="ECO:0000313" key="4">
    <source>
        <dbReference type="Proteomes" id="UP000824110"/>
    </source>
</evidence>
<feature type="transmembrane region" description="Helical" evidence="1">
    <location>
        <begin position="133"/>
        <end position="150"/>
    </location>
</feature>
<dbReference type="AlphaFoldDB" id="A0A9D1MJD5"/>
<dbReference type="Pfam" id="PF13240">
    <property type="entry name" value="Zn_Ribbon_1"/>
    <property type="match status" value="1"/>
</dbReference>
<comment type="caution">
    <text evidence="3">The sequence shown here is derived from an EMBL/GenBank/DDBJ whole genome shotgun (WGS) entry which is preliminary data.</text>
</comment>
<keyword evidence="1" id="KW-1133">Transmembrane helix</keyword>
<feature type="transmembrane region" description="Helical" evidence="1">
    <location>
        <begin position="76"/>
        <end position="98"/>
    </location>
</feature>
<name>A0A9D1MJD5_9FIRM</name>
<dbReference type="Proteomes" id="UP000824110">
    <property type="component" value="Unassembled WGS sequence"/>
</dbReference>
<organism evidence="3 4">
    <name type="scientific">Candidatus Coproplasma excrementigallinarum</name>
    <dbReference type="NCBI Taxonomy" id="2840747"/>
    <lineage>
        <taxon>Bacteria</taxon>
        <taxon>Bacillati</taxon>
        <taxon>Bacillota</taxon>
        <taxon>Clostridia</taxon>
        <taxon>Eubacteriales</taxon>
        <taxon>Candidatus Coproplasma</taxon>
    </lineage>
</organism>
<reference evidence="3" key="2">
    <citation type="journal article" date="2021" name="PeerJ">
        <title>Extensive microbial diversity within the chicken gut microbiome revealed by metagenomics and culture.</title>
        <authorList>
            <person name="Gilroy R."/>
            <person name="Ravi A."/>
            <person name="Getino M."/>
            <person name="Pursley I."/>
            <person name="Horton D.L."/>
            <person name="Alikhan N.F."/>
            <person name="Baker D."/>
            <person name="Gharbi K."/>
            <person name="Hall N."/>
            <person name="Watson M."/>
            <person name="Adriaenssens E.M."/>
            <person name="Foster-Nyarko E."/>
            <person name="Jarju S."/>
            <person name="Secka A."/>
            <person name="Antonio M."/>
            <person name="Oren A."/>
            <person name="Chaudhuri R.R."/>
            <person name="La Ragione R."/>
            <person name="Hildebrand F."/>
            <person name="Pallen M.J."/>
        </authorList>
    </citation>
    <scope>NUCLEOTIDE SEQUENCE</scope>
    <source>
        <strain evidence="3">CHK195-12923</strain>
    </source>
</reference>
<evidence type="ECO:0000313" key="3">
    <source>
        <dbReference type="EMBL" id="HIU61290.1"/>
    </source>
</evidence>
<gene>
    <name evidence="3" type="ORF">IAB69_01385</name>
</gene>
<feature type="domain" description="Zinc-ribbon" evidence="2">
    <location>
        <begin position="10"/>
        <end position="31"/>
    </location>
</feature>
<feature type="transmembrane region" description="Helical" evidence="1">
    <location>
        <begin position="373"/>
        <end position="399"/>
    </location>
</feature>
<feature type="transmembrane region" description="Helical" evidence="1">
    <location>
        <begin position="183"/>
        <end position="205"/>
    </location>
</feature>
<accession>A0A9D1MJD5</accession>
<dbReference type="EMBL" id="DVNE01000011">
    <property type="protein sequence ID" value="HIU61290.1"/>
    <property type="molecule type" value="Genomic_DNA"/>
</dbReference>
<keyword evidence="1" id="KW-0472">Membrane</keyword>
<keyword evidence="1" id="KW-0812">Transmembrane</keyword>
<protein>
    <submittedName>
        <fullName evidence="3">DUF898 family protein</fullName>
    </submittedName>
</protein>
<evidence type="ECO:0000259" key="2">
    <source>
        <dbReference type="Pfam" id="PF13240"/>
    </source>
</evidence>
<dbReference type="InterPro" id="IPR026870">
    <property type="entry name" value="Zinc_ribbon_dom"/>
</dbReference>
<dbReference type="InterPro" id="IPR010295">
    <property type="entry name" value="DUF898"/>
</dbReference>
<evidence type="ECO:0000256" key="1">
    <source>
        <dbReference type="SAM" id="Phobius"/>
    </source>
</evidence>
<sequence>MDNVTAGNKFCPNCGAPNAANARFCVSCGTQFDAATAGPAPQPAQPAPAYTAAAPAPAPVYPQAVQDAPSRFTGGAFANFFIGLISLIVTVCSLFLLYPVMKCWKMRWEVKHTYINGRHMVFDGHAVQLYGKYLLWLVLSLITLGIYYLLCMRINLKKWQTKHTHIEGVEGGESKFTGSSLGYLGHSILTAFVTIITLTFGFYWARCHMHRWCAKHTIIDGYREQFDGKAIQLFGKIVVWVLLTIITICIYSFWLIVKYKKWITKHTVFAPGQALPPVSEKFAKAAPAMPNQATYQQTPVNGQPAGAPYGYNPQPYYAPVQQKRSNGMAIAGFILSLLAVLGFFATFIIPLLGVIFSSVGIAKSKKLNNGKGLAIAGLILGIFAIIMFACYIFFLIVVLPTL</sequence>
<feature type="transmembrane region" description="Helical" evidence="1">
    <location>
        <begin position="233"/>
        <end position="257"/>
    </location>
</feature>
<reference evidence="3" key="1">
    <citation type="submission" date="2020-10" db="EMBL/GenBank/DDBJ databases">
        <authorList>
            <person name="Gilroy R."/>
        </authorList>
    </citation>
    <scope>NUCLEOTIDE SEQUENCE</scope>
    <source>
        <strain evidence="3">CHK195-12923</strain>
    </source>
</reference>
<feature type="transmembrane region" description="Helical" evidence="1">
    <location>
        <begin position="328"/>
        <end position="361"/>
    </location>
</feature>
<dbReference type="Pfam" id="PF05987">
    <property type="entry name" value="DUF898"/>
    <property type="match status" value="1"/>
</dbReference>